<dbReference type="SUPFAM" id="SSF52540">
    <property type="entry name" value="P-loop containing nucleoside triphosphate hydrolases"/>
    <property type="match status" value="1"/>
</dbReference>
<dbReference type="GO" id="GO:0003887">
    <property type="term" value="F:DNA-directed DNA polymerase activity"/>
    <property type="evidence" value="ECO:0007669"/>
    <property type="project" value="UniProtKB-EC"/>
</dbReference>
<dbReference type="InterPro" id="IPR004622">
    <property type="entry name" value="DNA_pol_HolB"/>
</dbReference>
<dbReference type="PANTHER" id="PTHR11669:SF8">
    <property type="entry name" value="DNA POLYMERASE III SUBUNIT DELTA"/>
    <property type="match status" value="1"/>
</dbReference>
<reference evidence="1" key="1">
    <citation type="journal article" date="2021" name="PeerJ">
        <title>Extensive microbial diversity within the chicken gut microbiome revealed by metagenomics and culture.</title>
        <authorList>
            <person name="Gilroy R."/>
            <person name="Ravi A."/>
            <person name="Getino M."/>
            <person name="Pursley I."/>
            <person name="Horton D.L."/>
            <person name="Alikhan N.F."/>
            <person name="Baker D."/>
            <person name="Gharbi K."/>
            <person name="Hall N."/>
            <person name="Watson M."/>
            <person name="Adriaenssens E.M."/>
            <person name="Foster-Nyarko E."/>
            <person name="Jarju S."/>
            <person name="Secka A."/>
            <person name="Antonio M."/>
            <person name="Oren A."/>
            <person name="Chaudhuri R.R."/>
            <person name="La Ragione R."/>
            <person name="Hildebrand F."/>
            <person name="Pallen M.J."/>
        </authorList>
    </citation>
    <scope>NUCLEOTIDE SEQUENCE</scope>
    <source>
        <strain evidence="1">ChiHejej3B27-2180</strain>
    </source>
</reference>
<dbReference type="NCBIfam" id="NF005972">
    <property type="entry name" value="PRK08058.1"/>
    <property type="match status" value="1"/>
</dbReference>
<accession>A0A9D1QQ54</accession>
<dbReference type="InterPro" id="IPR050238">
    <property type="entry name" value="DNA_Rep/Repair_Clamp_Loader"/>
</dbReference>
<evidence type="ECO:0000313" key="1">
    <source>
        <dbReference type="EMBL" id="HIW70192.1"/>
    </source>
</evidence>
<dbReference type="EC" id="2.7.7.7" evidence="1"/>
<comment type="caution">
    <text evidence="1">The sequence shown here is derived from an EMBL/GenBank/DDBJ whole genome shotgun (WGS) entry which is preliminary data.</text>
</comment>
<gene>
    <name evidence="1" type="primary">holB</name>
    <name evidence="1" type="ORF">H9876_02250</name>
</gene>
<dbReference type="PANTHER" id="PTHR11669">
    <property type="entry name" value="REPLICATION FACTOR C / DNA POLYMERASE III GAMMA-TAU SUBUNIT"/>
    <property type="match status" value="1"/>
</dbReference>
<evidence type="ECO:0000313" key="2">
    <source>
        <dbReference type="Proteomes" id="UP000886878"/>
    </source>
</evidence>
<keyword evidence="1" id="KW-0548">Nucleotidyltransferase</keyword>
<dbReference type="AlphaFoldDB" id="A0A9D1QQ54"/>
<dbReference type="NCBIfam" id="TIGR00678">
    <property type="entry name" value="holB"/>
    <property type="match status" value="1"/>
</dbReference>
<dbReference type="GO" id="GO:0008408">
    <property type="term" value="F:3'-5' exonuclease activity"/>
    <property type="evidence" value="ECO:0007669"/>
    <property type="project" value="InterPro"/>
</dbReference>
<dbReference type="Gene3D" id="3.40.50.300">
    <property type="entry name" value="P-loop containing nucleotide triphosphate hydrolases"/>
    <property type="match status" value="1"/>
</dbReference>
<dbReference type="FunFam" id="3.40.50.300:FF:001255">
    <property type="entry name" value="DNA polymerase III subunit delta"/>
    <property type="match status" value="1"/>
</dbReference>
<dbReference type="EMBL" id="DXGK01000041">
    <property type="protein sequence ID" value="HIW70192.1"/>
    <property type="molecule type" value="Genomic_DNA"/>
</dbReference>
<dbReference type="GO" id="GO:0006261">
    <property type="term" value="P:DNA-templated DNA replication"/>
    <property type="evidence" value="ECO:0007669"/>
    <property type="project" value="TreeGrafter"/>
</dbReference>
<protein>
    <submittedName>
        <fullName evidence="1">DNA polymerase III subunit delta</fullName>
        <ecNumber evidence="1">2.7.7.7</ecNumber>
    </submittedName>
</protein>
<name>A0A9D1QQ54_9LACO</name>
<sequence length="334" mass="36781">MTSAAVQRAEELQPAILRRLQRIINRGELAHAYLLAGPSGTGKMTLAQWLAMRLFCPNVTDGQPDGTCPECTRILSGNHPDVLVAAPTGRQIKVDTLRQLKAEFTKSGLEGNKKVFIIKDADKMTTSAANSLLKFIEEPGDGIYILMLTTNRNAILPTIQSRTQLIELRPLSPAKLGEALKKAGISKELRSVVMGLTDSVSQAEEWLTDDWLAKAYHAIVDWYRLAAGRQMMAYVLVGTTMMSLADDREHQSILLDLMIMIWRDTLMVANGVGRSALHFTNQEQLLKKVASTSSATKILAASQLTLSTHQLMVANVSFQNVAEQLTIRIINALQ</sequence>
<dbReference type="Pfam" id="PF13177">
    <property type="entry name" value="DNA_pol3_delta2"/>
    <property type="match status" value="1"/>
</dbReference>
<dbReference type="InterPro" id="IPR027417">
    <property type="entry name" value="P-loop_NTPase"/>
</dbReference>
<proteinExistence type="predicted"/>
<keyword evidence="1" id="KW-0808">Transferase</keyword>
<organism evidence="1 2">
    <name type="scientific">Candidatus Limosilactobacillus merdipullorum</name>
    <dbReference type="NCBI Taxonomy" id="2838653"/>
    <lineage>
        <taxon>Bacteria</taxon>
        <taxon>Bacillati</taxon>
        <taxon>Bacillota</taxon>
        <taxon>Bacilli</taxon>
        <taxon>Lactobacillales</taxon>
        <taxon>Lactobacillaceae</taxon>
        <taxon>Limosilactobacillus</taxon>
    </lineage>
</organism>
<reference evidence="1" key="2">
    <citation type="submission" date="2021-04" db="EMBL/GenBank/DDBJ databases">
        <authorList>
            <person name="Gilroy R."/>
        </authorList>
    </citation>
    <scope>NUCLEOTIDE SEQUENCE</scope>
    <source>
        <strain evidence="1">ChiHejej3B27-2180</strain>
    </source>
</reference>
<dbReference type="Proteomes" id="UP000886878">
    <property type="component" value="Unassembled WGS sequence"/>
</dbReference>
<dbReference type="CDD" id="cd00009">
    <property type="entry name" value="AAA"/>
    <property type="match status" value="1"/>
</dbReference>